<organism evidence="2">
    <name type="scientific">uncultured Caudovirales phage</name>
    <dbReference type="NCBI Taxonomy" id="2100421"/>
    <lineage>
        <taxon>Viruses</taxon>
        <taxon>Duplodnaviria</taxon>
        <taxon>Heunggongvirae</taxon>
        <taxon>Uroviricota</taxon>
        <taxon>Caudoviricetes</taxon>
        <taxon>Peduoviridae</taxon>
        <taxon>Maltschvirus</taxon>
        <taxon>Maltschvirus maltsch</taxon>
    </lineage>
</organism>
<proteinExistence type="predicted"/>
<keyword evidence="1" id="KW-1133">Transmembrane helix</keyword>
<keyword evidence="1" id="KW-0472">Membrane</keyword>
<protein>
    <submittedName>
        <fullName evidence="2">Uncharacterized protein</fullName>
    </submittedName>
</protein>
<sequence>MTDPVVIAAIGVVGTIVGALFGAWDKVFKAKKASAESPTEHEILHVTFQQVQDLEKEIRHIFDRTTADRFLLLIAKSNGKVYDKVSVLYEQHATDKNSDILMLSTGAVTKYVNLDLDDDYRSMLASIRQQFPVHIRVNKMAHGMLRDLYLYEKVTASNIYFLYDLVSRSGTTITLFCSVAKHGAEEFKASEETYMKVAVTRIKNHIIPKQEIKEK</sequence>
<dbReference type="EMBL" id="LR797197">
    <property type="protein sequence ID" value="CAB4193159.1"/>
    <property type="molecule type" value="Genomic_DNA"/>
</dbReference>
<evidence type="ECO:0000313" key="2">
    <source>
        <dbReference type="EMBL" id="CAB4185264.1"/>
    </source>
</evidence>
<reference evidence="2" key="1">
    <citation type="submission" date="2020-05" db="EMBL/GenBank/DDBJ databases">
        <authorList>
            <person name="Chiriac C."/>
            <person name="Salcher M."/>
            <person name="Ghai R."/>
            <person name="Kavagutti S V."/>
        </authorList>
    </citation>
    <scope>NUCLEOTIDE SEQUENCE</scope>
</reference>
<keyword evidence="1" id="KW-0812">Transmembrane</keyword>
<gene>
    <name evidence="2" type="ORF">UFOVP1127_42</name>
    <name evidence="3" type="ORF">UFOVP1242_32</name>
    <name evidence="4" type="ORF">UFOVP1492_92</name>
    <name evidence="5" type="ORF">UFOVP1580_121</name>
</gene>
<evidence type="ECO:0000313" key="5">
    <source>
        <dbReference type="EMBL" id="CAB5231620.1"/>
    </source>
</evidence>
<evidence type="ECO:0000313" key="4">
    <source>
        <dbReference type="EMBL" id="CAB4217797.1"/>
    </source>
</evidence>
<dbReference type="EMBL" id="LR798430">
    <property type="protein sequence ID" value="CAB5231620.1"/>
    <property type="molecule type" value="Genomic_DNA"/>
</dbReference>
<evidence type="ECO:0000313" key="3">
    <source>
        <dbReference type="EMBL" id="CAB4193159.1"/>
    </source>
</evidence>
<evidence type="ECO:0000256" key="1">
    <source>
        <dbReference type="SAM" id="Phobius"/>
    </source>
</evidence>
<feature type="transmembrane region" description="Helical" evidence="1">
    <location>
        <begin position="6"/>
        <end position="24"/>
    </location>
</feature>
<dbReference type="EMBL" id="LR797075">
    <property type="protein sequence ID" value="CAB4185264.1"/>
    <property type="molecule type" value="Genomic_DNA"/>
</dbReference>
<dbReference type="EMBL" id="LR797450">
    <property type="protein sequence ID" value="CAB4217797.1"/>
    <property type="molecule type" value="Genomic_DNA"/>
</dbReference>
<accession>A0A6J5R0K4</accession>
<name>A0A6J5R0K4_9CAUD</name>